<dbReference type="STRING" id="1817756.A2140_04390"/>
<evidence type="ECO:0000313" key="3">
    <source>
        <dbReference type="Proteomes" id="UP000178379"/>
    </source>
</evidence>
<dbReference type="InterPro" id="IPR045584">
    <property type="entry name" value="Pilin-like"/>
</dbReference>
<organism evidence="2 3">
    <name type="scientific">Candidatus Muproteobacteria bacterium RBG_16_62_13</name>
    <dbReference type="NCBI Taxonomy" id="1817756"/>
    <lineage>
        <taxon>Bacteria</taxon>
        <taxon>Pseudomonadati</taxon>
        <taxon>Pseudomonadota</taxon>
        <taxon>Candidatus Muproteobacteria</taxon>
    </lineage>
</organism>
<keyword evidence="1" id="KW-1133">Transmembrane helix</keyword>
<evidence type="ECO:0000256" key="1">
    <source>
        <dbReference type="SAM" id="Phobius"/>
    </source>
</evidence>
<evidence type="ECO:0008006" key="4">
    <source>
        <dbReference type="Google" id="ProtNLM"/>
    </source>
</evidence>
<feature type="transmembrane region" description="Helical" evidence="1">
    <location>
        <begin position="6"/>
        <end position="29"/>
    </location>
</feature>
<dbReference type="SUPFAM" id="SSF54523">
    <property type="entry name" value="Pili subunits"/>
    <property type="match status" value="1"/>
</dbReference>
<protein>
    <recommendedName>
        <fullName evidence="4">Type II secretion system protein</fullName>
    </recommendedName>
</protein>
<keyword evidence="1" id="KW-0812">Transmembrane</keyword>
<keyword evidence="1" id="KW-0472">Membrane</keyword>
<accession>A0A1F6T7Y7</accession>
<dbReference type="EMBL" id="MFSQ01000027">
    <property type="protein sequence ID" value="OGI41234.1"/>
    <property type="molecule type" value="Genomic_DNA"/>
</dbReference>
<sequence>MRAQTGFTYIMVLVAVVVVGILAEAATLLTSRMIQADREQELLFRGQAYKNAVESYYRSGGSYPRTLEDLLKDPRTPGVRRHIRALYPDPFARSDKKEWTLIRAPDGGITGVASISTEEPLKKANFPTGLERFEGAKSYSDWIFEFNPAANSPPRAGA</sequence>
<dbReference type="Proteomes" id="UP000178379">
    <property type="component" value="Unassembled WGS sequence"/>
</dbReference>
<reference evidence="2 3" key="1">
    <citation type="journal article" date="2016" name="Nat. Commun.">
        <title>Thousands of microbial genomes shed light on interconnected biogeochemical processes in an aquifer system.</title>
        <authorList>
            <person name="Anantharaman K."/>
            <person name="Brown C.T."/>
            <person name="Hug L.A."/>
            <person name="Sharon I."/>
            <person name="Castelle C.J."/>
            <person name="Probst A.J."/>
            <person name="Thomas B.C."/>
            <person name="Singh A."/>
            <person name="Wilkins M.J."/>
            <person name="Karaoz U."/>
            <person name="Brodie E.L."/>
            <person name="Williams K.H."/>
            <person name="Hubbard S.S."/>
            <person name="Banfield J.F."/>
        </authorList>
    </citation>
    <scope>NUCLEOTIDE SEQUENCE [LARGE SCALE GENOMIC DNA]</scope>
</reference>
<comment type="caution">
    <text evidence="2">The sequence shown here is derived from an EMBL/GenBank/DDBJ whole genome shotgun (WGS) entry which is preliminary data.</text>
</comment>
<name>A0A1F6T7Y7_9PROT</name>
<gene>
    <name evidence="2" type="ORF">A2140_04390</name>
</gene>
<dbReference type="AlphaFoldDB" id="A0A1F6T7Y7"/>
<evidence type="ECO:0000313" key="2">
    <source>
        <dbReference type="EMBL" id="OGI41234.1"/>
    </source>
</evidence>
<proteinExistence type="predicted"/>
<dbReference type="Gene3D" id="3.30.700.10">
    <property type="entry name" value="Glycoprotein, Type 4 Pilin"/>
    <property type="match status" value="1"/>
</dbReference>